<name>A0A1V6YYB1_PENNA</name>
<evidence type="ECO:0000313" key="2">
    <source>
        <dbReference type="EMBL" id="OQE92425.1"/>
    </source>
</evidence>
<comment type="caution">
    <text evidence="2">The sequence shown here is derived from an EMBL/GenBank/DDBJ whole genome shotgun (WGS) entry which is preliminary data.</text>
</comment>
<gene>
    <name evidence="2" type="ORF">PENNAL_c0007G01520</name>
</gene>
<protein>
    <submittedName>
        <fullName evidence="2">Uncharacterized protein</fullName>
    </submittedName>
</protein>
<feature type="region of interest" description="Disordered" evidence="1">
    <location>
        <begin position="125"/>
        <end position="148"/>
    </location>
</feature>
<accession>A0A1V6YYB1</accession>
<organism evidence="2 3">
    <name type="scientific">Penicillium nalgiovense</name>
    <dbReference type="NCBI Taxonomy" id="60175"/>
    <lineage>
        <taxon>Eukaryota</taxon>
        <taxon>Fungi</taxon>
        <taxon>Dikarya</taxon>
        <taxon>Ascomycota</taxon>
        <taxon>Pezizomycotina</taxon>
        <taxon>Eurotiomycetes</taxon>
        <taxon>Eurotiomycetidae</taxon>
        <taxon>Eurotiales</taxon>
        <taxon>Aspergillaceae</taxon>
        <taxon>Penicillium</taxon>
    </lineage>
</organism>
<dbReference type="STRING" id="60175.A0A1V6YYB1"/>
<dbReference type="EMBL" id="MOOB01000007">
    <property type="protein sequence ID" value="OQE92425.1"/>
    <property type="molecule type" value="Genomic_DNA"/>
</dbReference>
<keyword evidence="3" id="KW-1185">Reference proteome</keyword>
<dbReference type="AlphaFoldDB" id="A0A1V6YYB1"/>
<dbReference type="Proteomes" id="UP000191691">
    <property type="component" value="Unassembled WGS sequence"/>
</dbReference>
<evidence type="ECO:0000256" key="1">
    <source>
        <dbReference type="SAM" id="MobiDB-lite"/>
    </source>
</evidence>
<evidence type="ECO:0000313" key="3">
    <source>
        <dbReference type="Proteomes" id="UP000191691"/>
    </source>
</evidence>
<reference evidence="3" key="1">
    <citation type="journal article" date="2017" name="Nat. Microbiol.">
        <title>Global analysis of biosynthetic gene clusters reveals vast potential of secondary metabolite production in Penicillium species.</title>
        <authorList>
            <person name="Nielsen J.C."/>
            <person name="Grijseels S."/>
            <person name="Prigent S."/>
            <person name="Ji B."/>
            <person name="Dainat J."/>
            <person name="Nielsen K.F."/>
            <person name="Frisvad J.C."/>
            <person name="Workman M."/>
            <person name="Nielsen J."/>
        </authorList>
    </citation>
    <scope>NUCLEOTIDE SEQUENCE [LARGE SCALE GENOMIC DNA]</scope>
    <source>
        <strain evidence="3">IBT 13039</strain>
    </source>
</reference>
<dbReference type="Gene3D" id="3.90.25.10">
    <property type="entry name" value="UDP-galactose 4-epimerase, domain 1"/>
    <property type="match status" value="1"/>
</dbReference>
<dbReference type="Gene3D" id="3.40.50.720">
    <property type="entry name" value="NAD(P)-binding Rossmann-like Domain"/>
    <property type="match status" value="1"/>
</dbReference>
<proteinExistence type="predicted"/>
<sequence length="148" mass="16373">MSGISKYVSQIIADPRNINGRVLAYTEVLSMNEIWDVMARASEEQLHDIIAQCRKRLEASSLSLSDPSNIIDTANFNMGQYRISWCICGDNTPEYGDYLGDDAKLERPAASPAMIGSKLALHDTSGGLEKERGLPQPTKRPCHLFGEE</sequence>